<keyword evidence="2" id="KW-1185">Reference proteome</keyword>
<accession>A0A833T1Q1</accession>
<comment type="caution">
    <text evidence="1">The sequence shown here is derived from an EMBL/GenBank/DDBJ whole genome shotgun (WGS) entry which is preliminary data.</text>
</comment>
<dbReference type="AlphaFoldDB" id="A0A833T1Q1"/>
<protein>
    <submittedName>
        <fullName evidence="1">Uncharacterized protein</fullName>
    </submittedName>
</protein>
<dbReference type="Proteomes" id="UP000602510">
    <property type="component" value="Unassembled WGS sequence"/>
</dbReference>
<name>A0A833T1Q1_PHYIN</name>
<organism evidence="1 2">
    <name type="scientific">Phytophthora infestans</name>
    <name type="common">Potato late blight agent</name>
    <name type="synonym">Botrytis infestans</name>
    <dbReference type="NCBI Taxonomy" id="4787"/>
    <lineage>
        <taxon>Eukaryota</taxon>
        <taxon>Sar</taxon>
        <taxon>Stramenopiles</taxon>
        <taxon>Oomycota</taxon>
        <taxon>Peronosporomycetes</taxon>
        <taxon>Peronosporales</taxon>
        <taxon>Peronosporaceae</taxon>
        <taxon>Phytophthora</taxon>
    </lineage>
</organism>
<dbReference type="EMBL" id="WSZM01000239">
    <property type="protein sequence ID" value="KAF4037440.1"/>
    <property type="molecule type" value="Genomic_DNA"/>
</dbReference>
<reference evidence="1" key="1">
    <citation type="submission" date="2020-04" db="EMBL/GenBank/DDBJ databases">
        <title>Hybrid Assembly of Korean Phytophthora infestans isolates.</title>
        <authorList>
            <person name="Prokchorchik M."/>
            <person name="Lee Y."/>
            <person name="Seo J."/>
            <person name="Cho J.-H."/>
            <person name="Park Y.-E."/>
            <person name="Jang D.-C."/>
            <person name="Im J.-S."/>
            <person name="Choi J.-G."/>
            <person name="Park H.-J."/>
            <person name="Lee G.-B."/>
            <person name="Lee Y.-G."/>
            <person name="Hong S.-Y."/>
            <person name="Cho K."/>
            <person name="Sohn K.H."/>
        </authorList>
    </citation>
    <scope>NUCLEOTIDE SEQUENCE</scope>
    <source>
        <strain evidence="1">KR_1_A1</strain>
    </source>
</reference>
<evidence type="ECO:0000313" key="2">
    <source>
        <dbReference type="Proteomes" id="UP000602510"/>
    </source>
</evidence>
<sequence length="100" mass="11629">MHHQGHRACNGQRECACGVVDSLELILQYNTLWIYPEKVFDTLLFLQYISLFTAEFERRTRSDISQECAASSDFLIEAWLEEKYPGQPTEARQGLIWTTL</sequence>
<gene>
    <name evidence="1" type="ORF">GN244_ATG10483</name>
</gene>
<proteinExistence type="predicted"/>
<evidence type="ECO:0000313" key="1">
    <source>
        <dbReference type="EMBL" id="KAF4037440.1"/>
    </source>
</evidence>